<protein>
    <recommendedName>
        <fullName evidence="4">Cyclase</fullName>
    </recommendedName>
</protein>
<dbReference type="AlphaFoldDB" id="A0A9W9UEJ0"/>
<dbReference type="EMBL" id="JAPZBO010000001">
    <property type="protein sequence ID" value="KAJ5331325.1"/>
    <property type="molecule type" value="Genomic_DNA"/>
</dbReference>
<evidence type="ECO:0008006" key="4">
    <source>
        <dbReference type="Google" id="ProtNLM"/>
    </source>
</evidence>
<evidence type="ECO:0000313" key="3">
    <source>
        <dbReference type="Proteomes" id="UP001147746"/>
    </source>
</evidence>
<sequence length="329" mass="37126">MSNSTQAPDHLPWDPNCIRFPLLKELPQLPNAPEGAAWVWGKDDQLGRLNLLTPQRVKESAKDIQTGEMVRLDLPLNMPEKPAADREVFQHAIKTLIPDIAFDDTYTLNTQSSTQWDGFRHCAHFQTKLFYNGASSSDFVGDASNLRCSIHHWANHGIAGRGILLDYRYYALTHNKPYDPYTPYEITFSELQAWGDIRIGDILLVRSGYVEKYHAQSPAERYATATRSPENLGFAGLSREEEMREWLHDCYFAGVAGDSPMFEAWPVQGMNHLHQSLLALWGVPIGEMWDLERLAELCRKRGRWTFFLTSAPANVPGGVGSHANATAIL</sequence>
<gene>
    <name evidence="2" type="ORF">N7476_001108</name>
</gene>
<comment type="similarity">
    <text evidence="1">Belongs to the Cyclase 1 superfamily.</text>
</comment>
<dbReference type="GO" id="GO:0019441">
    <property type="term" value="P:L-tryptophan catabolic process to kynurenine"/>
    <property type="evidence" value="ECO:0007669"/>
    <property type="project" value="InterPro"/>
</dbReference>
<evidence type="ECO:0000313" key="2">
    <source>
        <dbReference type="EMBL" id="KAJ5331325.1"/>
    </source>
</evidence>
<dbReference type="SUPFAM" id="SSF102198">
    <property type="entry name" value="Putative cyclase"/>
    <property type="match status" value="1"/>
</dbReference>
<reference evidence="2" key="2">
    <citation type="journal article" date="2023" name="IMA Fungus">
        <title>Comparative genomic study of the Penicillium genus elucidates a diverse pangenome and 15 lateral gene transfer events.</title>
        <authorList>
            <person name="Petersen C."/>
            <person name="Sorensen T."/>
            <person name="Nielsen M.R."/>
            <person name="Sondergaard T.E."/>
            <person name="Sorensen J.L."/>
            <person name="Fitzpatrick D.A."/>
            <person name="Frisvad J.C."/>
            <person name="Nielsen K.L."/>
        </authorList>
    </citation>
    <scope>NUCLEOTIDE SEQUENCE</scope>
    <source>
        <strain evidence="2">IBT 21472</strain>
    </source>
</reference>
<dbReference type="InterPro" id="IPR037175">
    <property type="entry name" value="KFase_sf"/>
</dbReference>
<dbReference type="PANTHER" id="PTHR34861:SF10">
    <property type="entry name" value="CYCLASE"/>
    <property type="match status" value="1"/>
</dbReference>
<dbReference type="InterPro" id="IPR007325">
    <property type="entry name" value="KFase/CYL"/>
</dbReference>
<keyword evidence="3" id="KW-1185">Reference proteome</keyword>
<dbReference type="PANTHER" id="PTHR34861">
    <property type="match status" value="1"/>
</dbReference>
<proteinExistence type="inferred from homology"/>
<reference evidence="2" key="1">
    <citation type="submission" date="2022-12" db="EMBL/GenBank/DDBJ databases">
        <authorList>
            <person name="Petersen C."/>
        </authorList>
    </citation>
    <scope>NUCLEOTIDE SEQUENCE</scope>
    <source>
        <strain evidence="2">IBT 21472</strain>
    </source>
</reference>
<dbReference type="Gene3D" id="3.50.30.50">
    <property type="entry name" value="Putative cyclase"/>
    <property type="match status" value="1"/>
</dbReference>
<dbReference type="Proteomes" id="UP001147746">
    <property type="component" value="Unassembled WGS sequence"/>
</dbReference>
<dbReference type="GO" id="GO:0004061">
    <property type="term" value="F:arylformamidase activity"/>
    <property type="evidence" value="ECO:0007669"/>
    <property type="project" value="InterPro"/>
</dbReference>
<dbReference type="Pfam" id="PF04199">
    <property type="entry name" value="Cyclase"/>
    <property type="match status" value="1"/>
</dbReference>
<organism evidence="2 3">
    <name type="scientific">Penicillium atrosanguineum</name>
    <dbReference type="NCBI Taxonomy" id="1132637"/>
    <lineage>
        <taxon>Eukaryota</taxon>
        <taxon>Fungi</taxon>
        <taxon>Dikarya</taxon>
        <taxon>Ascomycota</taxon>
        <taxon>Pezizomycotina</taxon>
        <taxon>Eurotiomycetes</taxon>
        <taxon>Eurotiomycetidae</taxon>
        <taxon>Eurotiales</taxon>
        <taxon>Aspergillaceae</taxon>
        <taxon>Penicillium</taxon>
    </lineage>
</organism>
<name>A0A9W9UEJ0_9EURO</name>
<evidence type="ECO:0000256" key="1">
    <source>
        <dbReference type="ARBA" id="ARBA00007865"/>
    </source>
</evidence>
<accession>A0A9W9UEJ0</accession>
<comment type="caution">
    <text evidence="2">The sequence shown here is derived from an EMBL/GenBank/DDBJ whole genome shotgun (WGS) entry which is preliminary data.</text>
</comment>